<keyword evidence="1" id="KW-1133">Transmembrane helix</keyword>
<accession>A0A5B6VCR7</accession>
<comment type="caution">
    <text evidence="3">The sequence shown here is derived from an EMBL/GenBank/DDBJ whole genome shotgun (WGS) entry which is preliminary data.</text>
</comment>
<keyword evidence="1" id="KW-0812">Transmembrane</keyword>
<evidence type="ECO:0000313" key="4">
    <source>
        <dbReference type="Proteomes" id="UP000325315"/>
    </source>
</evidence>
<evidence type="ECO:0000256" key="1">
    <source>
        <dbReference type="SAM" id="Phobius"/>
    </source>
</evidence>
<gene>
    <name evidence="3" type="ORF">EPI10_001917</name>
</gene>
<protein>
    <submittedName>
        <fullName evidence="3">RNA-directed DNA polymerase-like protein</fullName>
    </submittedName>
</protein>
<dbReference type="Pfam" id="PF00078">
    <property type="entry name" value="RVT_1"/>
    <property type="match status" value="1"/>
</dbReference>
<evidence type="ECO:0000313" key="3">
    <source>
        <dbReference type="EMBL" id="KAA3466854.1"/>
    </source>
</evidence>
<dbReference type="SUPFAM" id="SSF56672">
    <property type="entry name" value="DNA/RNA polymerases"/>
    <property type="match status" value="1"/>
</dbReference>
<proteinExistence type="predicted"/>
<dbReference type="InterPro" id="IPR043128">
    <property type="entry name" value="Rev_trsase/Diguanyl_cyclase"/>
</dbReference>
<dbReference type="OrthoDB" id="415724at2759"/>
<keyword evidence="3" id="KW-0808">Transferase</keyword>
<keyword evidence="4" id="KW-1185">Reference proteome</keyword>
<dbReference type="PANTHER" id="PTHR24559:SF447">
    <property type="entry name" value="RNA-DIRECTED DNA POLYMERASE HOMOLOG"/>
    <property type="match status" value="1"/>
</dbReference>
<name>A0A5B6VCR7_9ROSI</name>
<dbReference type="GO" id="GO:0003964">
    <property type="term" value="F:RNA-directed DNA polymerase activity"/>
    <property type="evidence" value="ECO:0007669"/>
    <property type="project" value="UniProtKB-KW"/>
</dbReference>
<dbReference type="EMBL" id="SMMG02000007">
    <property type="protein sequence ID" value="KAA3466854.1"/>
    <property type="molecule type" value="Genomic_DNA"/>
</dbReference>
<reference evidence="4" key="1">
    <citation type="journal article" date="2019" name="Plant Biotechnol. J.">
        <title>Genome sequencing of the Australian wild diploid species Gossypium australe highlights disease resistance and delayed gland morphogenesis.</title>
        <authorList>
            <person name="Cai Y."/>
            <person name="Cai X."/>
            <person name="Wang Q."/>
            <person name="Wang P."/>
            <person name="Zhang Y."/>
            <person name="Cai C."/>
            <person name="Xu Y."/>
            <person name="Wang K."/>
            <person name="Zhou Z."/>
            <person name="Wang C."/>
            <person name="Geng S."/>
            <person name="Li B."/>
            <person name="Dong Q."/>
            <person name="Hou Y."/>
            <person name="Wang H."/>
            <person name="Ai P."/>
            <person name="Liu Z."/>
            <person name="Yi F."/>
            <person name="Sun M."/>
            <person name="An G."/>
            <person name="Cheng J."/>
            <person name="Zhang Y."/>
            <person name="Shi Q."/>
            <person name="Xie Y."/>
            <person name="Shi X."/>
            <person name="Chang Y."/>
            <person name="Huang F."/>
            <person name="Chen Y."/>
            <person name="Hong S."/>
            <person name="Mi L."/>
            <person name="Sun Q."/>
            <person name="Zhang L."/>
            <person name="Zhou B."/>
            <person name="Peng R."/>
            <person name="Zhang X."/>
            <person name="Liu F."/>
        </authorList>
    </citation>
    <scope>NUCLEOTIDE SEQUENCE [LARGE SCALE GENOMIC DNA]</scope>
    <source>
        <strain evidence="4">cv. PA1801</strain>
    </source>
</reference>
<feature type="transmembrane region" description="Helical" evidence="1">
    <location>
        <begin position="63"/>
        <end position="82"/>
    </location>
</feature>
<sequence>MTSSEGLLCSPRLIYDQVFIDDILVYSKTEDEHDEHPPVVLQALREKQLYAKFSKCEFWLREVTFLGLWFLWRGFALILVRLRLC</sequence>
<evidence type="ECO:0000259" key="2">
    <source>
        <dbReference type="Pfam" id="PF00078"/>
    </source>
</evidence>
<keyword evidence="3" id="KW-0695">RNA-directed DNA polymerase</keyword>
<keyword evidence="1" id="KW-0472">Membrane</keyword>
<dbReference type="PANTHER" id="PTHR24559">
    <property type="entry name" value="TRANSPOSON TY3-I GAG-POL POLYPROTEIN"/>
    <property type="match status" value="1"/>
</dbReference>
<dbReference type="Proteomes" id="UP000325315">
    <property type="component" value="Unassembled WGS sequence"/>
</dbReference>
<organism evidence="3 4">
    <name type="scientific">Gossypium australe</name>
    <dbReference type="NCBI Taxonomy" id="47621"/>
    <lineage>
        <taxon>Eukaryota</taxon>
        <taxon>Viridiplantae</taxon>
        <taxon>Streptophyta</taxon>
        <taxon>Embryophyta</taxon>
        <taxon>Tracheophyta</taxon>
        <taxon>Spermatophyta</taxon>
        <taxon>Magnoliopsida</taxon>
        <taxon>eudicotyledons</taxon>
        <taxon>Gunneridae</taxon>
        <taxon>Pentapetalae</taxon>
        <taxon>rosids</taxon>
        <taxon>malvids</taxon>
        <taxon>Malvales</taxon>
        <taxon>Malvaceae</taxon>
        <taxon>Malvoideae</taxon>
        <taxon>Gossypium</taxon>
    </lineage>
</organism>
<dbReference type="InterPro" id="IPR053134">
    <property type="entry name" value="RNA-dir_DNA_polymerase"/>
</dbReference>
<dbReference type="InterPro" id="IPR000477">
    <property type="entry name" value="RT_dom"/>
</dbReference>
<dbReference type="InterPro" id="IPR043502">
    <property type="entry name" value="DNA/RNA_pol_sf"/>
</dbReference>
<dbReference type="AlphaFoldDB" id="A0A5B6VCR7"/>
<feature type="domain" description="Reverse transcriptase" evidence="2">
    <location>
        <begin position="17"/>
        <end position="69"/>
    </location>
</feature>
<keyword evidence="3" id="KW-0548">Nucleotidyltransferase</keyword>
<dbReference type="Gene3D" id="3.30.70.270">
    <property type="match status" value="1"/>
</dbReference>